<accession>A0A426FLD2</accession>
<dbReference type="InterPro" id="IPR000086">
    <property type="entry name" value="NUDIX_hydrolase_dom"/>
</dbReference>
<evidence type="ECO:0000256" key="6">
    <source>
        <dbReference type="ARBA" id="ARBA00022763"/>
    </source>
</evidence>
<keyword evidence="8" id="KW-0460">Magnesium</keyword>
<dbReference type="InterPro" id="IPR022998">
    <property type="entry name" value="ThiamineP_synth_TenI"/>
</dbReference>
<evidence type="ECO:0000256" key="13">
    <source>
        <dbReference type="ARBA" id="ARBA00040794"/>
    </source>
</evidence>
<dbReference type="InterPro" id="IPR020084">
    <property type="entry name" value="NUDIX_hydrolase_CS"/>
</dbReference>
<dbReference type="GO" id="GO:0006281">
    <property type="term" value="P:DNA repair"/>
    <property type="evidence" value="ECO:0007669"/>
    <property type="project" value="UniProtKB-KW"/>
</dbReference>
<protein>
    <recommendedName>
        <fullName evidence="13">8-oxo-dGTP diphosphatase</fullName>
        <ecNumber evidence="12">3.6.1.55</ecNumber>
    </recommendedName>
    <alternativeName>
        <fullName evidence="16">7,8-dihydro-8-oxoguanine-triphosphatase</fullName>
    </alternativeName>
    <alternativeName>
        <fullName evidence="15">Mutator protein MutT</fullName>
    </alternativeName>
    <alternativeName>
        <fullName evidence="14">dGTP pyrophosphohydrolase</fullName>
    </alternativeName>
</protein>
<comment type="catalytic activity">
    <reaction evidence="11">
        <text>8-oxo-GTP + H2O = 8-oxo-GMP + diphosphate + H(+)</text>
        <dbReference type="Rhea" id="RHEA:67616"/>
        <dbReference type="ChEBI" id="CHEBI:15377"/>
        <dbReference type="ChEBI" id="CHEBI:15378"/>
        <dbReference type="ChEBI" id="CHEBI:33019"/>
        <dbReference type="ChEBI" id="CHEBI:143553"/>
        <dbReference type="ChEBI" id="CHEBI:145694"/>
    </reaction>
</comment>
<dbReference type="Pfam" id="PF02581">
    <property type="entry name" value="TMP-TENI"/>
    <property type="match status" value="1"/>
</dbReference>
<dbReference type="InterPro" id="IPR013785">
    <property type="entry name" value="Aldolase_TIM"/>
</dbReference>
<dbReference type="PANTHER" id="PTHR47707:SF1">
    <property type="entry name" value="NUDIX HYDROLASE FAMILY PROTEIN"/>
    <property type="match status" value="1"/>
</dbReference>
<dbReference type="PROSITE" id="PS00893">
    <property type="entry name" value="NUDIX_BOX"/>
    <property type="match status" value="1"/>
</dbReference>
<evidence type="ECO:0000256" key="5">
    <source>
        <dbReference type="ARBA" id="ARBA00022723"/>
    </source>
</evidence>
<dbReference type="SUPFAM" id="SSF55811">
    <property type="entry name" value="Nudix"/>
    <property type="match status" value="1"/>
</dbReference>
<dbReference type="PROSITE" id="PS51462">
    <property type="entry name" value="NUDIX"/>
    <property type="match status" value="1"/>
</dbReference>
<proteinExistence type="inferred from homology"/>
<dbReference type="SUPFAM" id="SSF51391">
    <property type="entry name" value="Thiamin phosphate synthase"/>
    <property type="match status" value="1"/>
</dbReference>
<comment type="similarity">
    <text evidence="2">Belongs to the Nudix hydrolase family.</text>
</comment>
<keyword evidence="5" id="KW-0479">Metal-binding</keyword>
<dbReference type="Gene3D" id="3.20.20.70">
    <property type="entry name" value="Aldolase class I"/>
    <property type="match status" value="1"/>
</dbReference>
<comment type="cofactor">
    <cofactor evidence="1">
        <name>Mg(2+)</name>
        <dbReference type="ChEBI" id="CHEBI:18420"/>
    </cofactor>
</comment>
<evidence type="ECO:0000259" key="17">
    <source>
        <dbReference type="PROSITE" id="PS51462"/>
    </source>
</evidence>
<dbReference type="EMBL" id="RRUE01000002">
    <property type="protein sequence ID" value="RRN43447.1"/>
    <property type="molecule type" value="Genomic_DNA"/>
</dbReference>
<evidence type="ECO:0000256" key="16">
    <source>
        <dbReference type="ARBA" id="ARBA00042798"/>
    </source>
</evidence>
<evidence type="ECO:0000256" key="7">
    <source>
        <dbReference type="ARBA" id="ARBA00022801"/>
    </source>
</evidence>
<feature type="domain" description="Nudix hydrolase" evidence="17">
    <location>
        <begin position="4"/>
        <end position="131"/>
    </location>
</feature>
<comment type="caution">
    <text evidence="18">The sequence shown here is derived from an EMBL/GenBank/DDBJ whole genome shotgun (WGS) entry which is preliminary data.</text>
</comment>
<evidence type="ECO:0000256" key="15">
    <source>
        <dbReference type="ARBA" id="ARBA00041979"/>
    </source>
</evidence>
<dbReference type="GO" id="GO:0035539">
    <property type="term" value="F:8-oxo-7,8-dihydrodeoxyguanosine triphosphate pyrophosphatase activity"/>
    <property type="evidence" value="ECO:0007669"/>
    <property type="project" value="UniProtKB-EC"/>
</dbReference>
<evidence type="ECO:0000256" key="8">
    <source>
        <dbReference type="ARBA" id="ARBA00022842"/>
    </source>
</evidence>
<dbReference type="CDD" id="cd03425">
    <property type="entry name" value="NUDIX_MutT_NudA_like"/>
    <property type="match status" value="1"/>
</dbReference>
<dbReference type="PRINTS" id="PR00502">
    <property type="entry name" value="NUDIXFAMILY"/>
</dbReference>
<dbReference type="Proteomes" id="UP000270261">
    <property type="component" value="Unassembled WGS sequence"/>
</dbReference>
<evidence type="ECO:0000256" key="9">
    <source>
        <dbReference type="ARBA" id="ARBA00023204"/>
    </source>
</evidence>
<evidence type="ECO:0000256" key="10">
    <source>
        <dbReference type="ARBA" id="ARBA00035861"/>
    </source>
</evidence>
<reference evidence="18 19" key="1">
    <citation type="submission" date="2018-11" db="EMBL/GenBank/DDBJ databases">
        <title>Genome sequencing of Lautropia sp. KCOM 2505 (= ChDC F240).</title>
        <authorList>
            <person name="Kook J.-K."/>
            <person name="Park S.-N."/>
            <person name="Lim Y.K."/>
        </authorList>
    </citation>
    <scope>NUCLEOTIDE SEQUENCE [LARGE SCALE GENOMIC DNA]</scope>
    <source>
        <strain evidence="18 19">KCOM 2505</strain>
    </source>
</reference>
<dbReference type="EC" id="3.6.1.55" evidence="12"/>
<dbReference type="GO" id="GO:0006260">
    <property type="term" value="P:DNA replication"/>
    <property type="evidence" value="ECO:0007669"/>
    <property type="project" value="UniProtKB-KW"/>
</dbReference>
<dbReference type="InterPro" id="IPR020476">
    <property type="entry name" value="Nudix_hydrolase"/>
</dbReference>
<dbReference type="InterPro" id="IPR015797">
    <property type="entry name" value="NUDIX_hydrolase-like_dom_sf"/>
</dbReference>
<keyword evidence="3" id="KW-0515">Mutator protein</keyword>
<keyword evidence="9" id="KW-0234">DNA repair</keyword>
<keyword evidence="4" id="KW-0235">DNA replication</keyword>
<dbReference type="OrthoDB" id="9810648at2"/>
<dbReference type="RefSeq" id="WP_125095659.1">
    <property type="nucleotide sequence ID" value="NZ_RRUE01000002.1"/>
</dbReference>
<evidence type="ECO:0000256" key="14">
    <source>
        <dbReference type="ARBA" id="ARBA00041592"/>
    </source>
</evidence>
<dbReference type="GO" id="GO:0008413">
    <property type="term" value="F:8-oxo-7,8-dihydroguanosine triphosphate pyrophosphatase activity"/>
    <property type="evidence" value="ECO:0007669"/>
    <property type="project" value="TreeGrafter"/>
</dbReference>
<evidence type="ECO:0000256" key="4">
    <source>
        <dbReference type="ARBA" id="ARBA00022705"/>
    </source>
</evidence>
<evidence type="ECO:0000256" key="3">
    <source>
        <dbReference type="ARBA" id="ARBA00022457"/>
    </source>
</evidence>
<gene>
    <name evidence="18" type="ORF">EHV23_08260</name>
</gene>
<evidence type="ECO:0000256" key="11">
    <source>
        <dbReference type="ARBA" id="ARBA00036904"/>
    </source>
</evidence>
<evidence type="ECO:0000256" key="2">
    <source>
        <dbReference type="ARBA" id="ARBA00005582"/>
    </source>
</evidence>
<dbReference type="AlphaFoldDB" id="A0A426FLD2"/>
<comment type="catalytic activity">
    <reaction evidence="10">
        <text>8-oxo-dGTP + H2O = 8-oxo-dGMP + diphosphate + H(+)</text>
        <dbReference type="Rhea" id="RHEA:31575"/>
        <dbReference type="ChEBI" id="CHEBI:15377"/>
        <dbReference type="ChEBI" id="CHEBI:15378"/>
        <dbReference type="ChEBI" id="CHEBI:33019"/>
        <dbReference type="ChEBI" id="CHEBI:63224"/>
        <dbReference type="ChEBI" id="CHEBI:77896"/>
        <dbReference type="EC" id="3.6.1.55"/>
    </reaction>
</comment>
<evidence type="ECO:0000256" key="1">
    <source>
        <dbReference type="ARBA" id="ARBA00001946"/>
    </source>
</evidence>
<organism evidence="18 19">
    <name type="scientific">Lautropia dentalis</name>
    <dbReference type="NCBI Taxonomy" id="2490857"/>
    <lineage>
        <taxon>Bacteria</taxon>
        <taxon>Pseudomonadati</taxon>
        <taxon>Pseudomonadota</taxon>
        <taxon>Betaproteobacteria</taxon>
        <taxon>Burkholderiales</taxon>
        <taxon>Burkholderiaceae</taxon>
        <taxon>Lautropia</taxon>
    </lineage>
</organism>
<sequence>MTQTKIVNVAAGVLMRPDGHVLLAQRPAGKPYEGWWEFPGGKFEPGENAEVAVTRELEEELGIRVLASSPWVVREHVYEHAHVRLFFRRITAWEGEPRGREGQQLAWCALDTVNLDPLLPASVDLIRWLQLSPVYVISDAAGQGIDTWLARLSSWLEGGHAIPASAAASSRAAPAVPGVGASARAVSVAAVGRDVSVDAEAERDAPASAGADAGESAVIRWASRSLPRLLLLREPDLPADAFSHLLTETLARLEGHDVRVLVSSRHPEQAARLAAERTRGGLHLTGADLRALSRSGGDVQNEMQASACGWAGQKNLQILRSEYPLIAASCHSVEDLQRAGLLQLDLAVYGPVLPTRSHPGSAGLGWAAFAQMLAAAPIPVYALGGMLPAHLPNALQAGAQGVAMQRGVW</sequence>
<dbReference type="Pfam" id="PF00293">
    <property type="entry name" value="NUDIX"/>
    <property type="match status" value="1"/>
</dbReference>
<dbReference type="Gene3D" id="3.90.79.10">
    <property type="entry name" value="Nucleoside Triphosphate Pyrophosphohydrolase"/>
    <property type="match status" value="1"/>
</dbReference>
<dbReference type="GO" id="GO:0046872">
    <property type="term" value="F:metal ion binding"/>
    <property type="evidence" value="ECO:0007669"/>
    <property type="project" value="UniProtKB-KW"/>
</dbReference>
<keyword evidence="7" id="KW-0378">Hydrolase</keyword>
<evidence type="ECO:0000256" key="12">
    <source>
        <dbReference type="ARBA" id="ARBA00038905"/>
    </source>
</evidence>
<keyword evidence="19" id="KW-1185">Reference proteome</keyword>
<dbReference type="GO" id="GO:0044716">
    <property type="term" value="F:8-oxo-GDP phosphatase activity"/>
    <property type="evidence" value="ECO:0007669"/>
    <property type="project" value="TreeGrafter"/>
</dbReference>
<dbReference type="GO" id="GO:0044715">
    <property type="term" value="F:8-oxo-dGDP phosphatase activity"/>
    <property type="evidence" value="ECO:0007669"/>
    <property type="project" value="TreeGrafter"/>
</dbReference>
<dbReference type="GO" id="GO:0009228">
    <property type="term" value="P:thiamine biosynthetic process"/>
    <property type="evidence" value="ECO:0007669"/>
    <property type="project" value="UniProtKB-KW"/>
</dbReference>
<evidence type="ECO:0000313" key="18">
    <source>
        <dbReference type="EMBL" id="RRN43447.1"/>
    </source>
</evidence>
<dbReference type="CDD" id="cd00564">
    <property type="entry name" value="TMP_TenI"/>
    <property type="match status" value="1"/>
</dbReference>
<name>A0A426FLD2_9BURK</name>
<keyword evidence="6" id="KW-0227">DNA damage</keyword>
<dbReference type="InterPro" id="IPR047127">
    <property type="entry name" value="MutT-like"/>
</dbReference>
<dbReference type="PANTHER" id="PTHR47707">
    <property type="entry name" value="8-OXO-DGTP DIPHOSPHATASE"/>
    <property type="match status" value="1"/>
</dbReference>
<evidence type="ECO:0000313" key="19">
    <source>
        <dbReference type="Proteomes" id="UP000270261"/>
    </source>
</evidence>
<dbReference type="InterPro" id="IPR036206">
    <property type="entry name" value="ThiamineP_synth_sf"/>
</dbReference>